<keyword evidence="4" id="KW-0964">Secreted</keyword>
<dbReference type="AlphaFoldDB" id="A0AAD9JCV6"/>
<protein>
    <recommendedName>
        <fullName evidence="12">L-dopachrome isomerase</fullName>
        <ecNumber evidence="9">5.3.2.1</ecNumber>
        <ecNumber evidence="8">5.3.3.12</ecNumber>
    </recommendedName>
    <alternativeName>
        <fullName evidence="10">L-dopachrome tautomerase</fullName>
    </alternativeName>
    <alternativeName>
        <fullName evidence="11">Phenylpyruvate tautomerase</fullName>
    </alternativeName>
</protein>
<evidence type="ECO:0000256" key="1">
    <source>
        <dbReference type="ARBA" id="ARBA00004613"/>
    </source>
</evidence>
<keyword evidence="3" id="KW-0202">Cytokine</keyword>
<evidence type="ECO:0000256" key="9">
    <source>
        <dbReference type="ARBA" id="ARBA00039086"/>
    </source>
</evidence>
<reference evidence="13" key="1">
    <citation type="journal article" date="2023" name="Mol. Biol. Evol.">
        <title>Third-Generation Sequencing Reveals the Adaptive Role of the Epigenome in Three Deep-Sea Polychaetes.</title>
        <authorList>
            <person name="Perez M."/>
            <person name="Aroh O."/>
            <person name="Sun Y."/>
            <person name="Lan Y."/>
            <person name="Juniper S.K."/>
            <person name="Young C.R."/>
            <person name="Angers B."/>
            <person name="Qian P.Y."/>
        </authorList>
    </citation>
    <scope>NUCLEOTIDE SEQUENCE</scope>
    <source>
        <strain evidence="13">P08H-3</strain>
    </source>
</reference>
<dbReference type="GO" id="GO:0050178">
    <property type="term" value="F:phenylpyruvate tautomerase activity"/>
    <property type="evidence" value="ECO:0007669"/>
    <property type="project" value="UniProtKB-EC"/>
</dbReference>
<name>A0AAD9JCV6_9ANNE</name>
<evidence type="ECO:0000313" key="14">
    <source>
        <dbReference type="Proteomes" id="UP001208570"/>
    </source>
</evidence>
<keyword evidence="14" id="KW-1185">Reference proteome</keyword>
<dbReference type="GO" id="GO:0004167">
    <property type="term" value="F:dopachrome isomerase activity"/>
    <property type="evidence" value="ECO:0007669"/>
    <property type="project" value="UniProtKB-EC"/>
</dbReference>
<dbReference type="EC" id="5.3.2.1" evidence="9"/>
<sequence length="116" mass="12790">MPIFEISTNVPKTSIPDKFITELSSLVAQLRGKPETYVCINVNAGQNMTFGGTPEPCAFCQLLSVAKIGPEENKVSTTALMEKIHKDLHIAPDRMYINFVDLARSNVGWNMKTFAG</sequence>
<evidence type="ECO:0000256" key="11">
    <source>
        <dbReference type="ARBA" id="ARBA00041912"/>
    </source>
</evidence>
<evidence type="ECO:0000256" key="10">
    <source>
        <dbReference type="ARBA" id="ARBA00041631"/>
    </source>
</evidence>
<dbReference type="Proteomes" id="UP001208570">
    <property type="component" value="Unassembled WGS sequence"/>
</dbReference>
<dbReference type="InterPro" id="IPR001398">
    <property type="entry name" value="Macrophage_inhib_fac"/>
</dbReference>
<dbReference type="GO" id="GO:0005615">
    <property type="term" value="C:extracellular space"/>
    <property type="evidence" value="ECO:0007669"/>
    <property type="project" value="UniProtKB-KW"/>
</dbReference>
<dbReference type="PANTHER" id="PTHR11954">
    <property type="entry name" value="D-DOPACHROME DECARBOXYLASE"/>
    <property type="match status" value="1"/>
</dbReference>
<comment type="subcellular location">
    <subcellularLocation>
        <location evidence="1">Secreted</location>
    </subcellularLocation>
</comment>
<comment type="catalytic activity">
    <reaction evidence="7">
        <text>L-dopachrome = 5,6-dihydroxyindole-2-carboxylate</text>
        <dbReference type="Rhea" id="RHEA:13041"/>
        <dbReference type="ChEBI" id="CHEBI:16875"/>
        <dbReference type="ChEBI" id="CHEBI:57509"/>
        <dbReference type="EC" id="5.3.3.12"/>
    </reaction>
</comment>
<dbReference type="EMBL" id="JAODUP010000408">
    <property type="protein sequence ID" value="KAK2150373.1"/>
    <property type="molecule type" value="Genomic_DNA"/>
</dbReference>
<comment type="similarity">
    <text evidence="2">Belongs to the MIF family.</text>
</comment>
<dbReference type="Gene3D" id="3.30.429.10">
    <property type="entry name" value="Macrophage Migration Inhibitory Factor"/>
    <property type="match status" value="1"/>
</dbReference>
<evidence type="ECO:0000256" key="7">
    <source>
        <dbReference type="ARBA" id="ARBA00036823"/>
    </source>
</evidence>
<evidence type="ECO:0000256" key="8">
    <source>
        <dbReference type="ARBA" id="ARBA00038932"/>
    </source>
</evidence>
<evidence type="ECO:0000256" key="3">
    <source>
        <dbReference type="ARBA" id="ARBA00022514"/>
    </source>
</evidence>
<evidence type="ECO:0000256" key="12">
    <source>
        <dbReference type="ARBA" id="ARBA00042730"/>
    </source>
</evidence>
<evidence type="ECO:0000256" key="2">
    <source>
        <dbReference type="ARBA" id="ARBA00005851"/>
    </source>
</evidence>
<accession>A0AAD9JCV6</accession>
<evidence type="ECO:0000313" key="13">
    <source>
        <dbReference type="EMBL" id="KAK2150373.1"/>
    </source>
</evidence>
<proteinExistence type="inferred from homology"/>
<gene>
    <name evidence="13" type="ORF">LSH36_408g00024</name>
</gene>
<evidence type="ECO:0000256" key="6">
    <source>
        <dbReference type="ARBA" id="ARBA00036735"/>
    </source>
</evidence>
<comment type="catalytic activity">
    <reaction evidence="6">
        <text>3-phenylpyruvate = enol-phenylpyruvate</text>
        <dbReference type="Rhea" id="RHEA:17097"/>
        <dbReference type="ChEBI" id="CHEBI:16815"/>
        <dbReference type="ChEBI" id="CHEBI:18005"/>
        <dbReference type="EC" id="5.3.2.1"/>
    </reaction>
</comment>
<dbReference type="EC" id="5.3.3.12" evidence="8"/>
<dbReference type="InterPro" id="IPR014347">
    <property type="entry name" value="Tautomerase/MIF_sf"/>
</dbReference>
<dbReference type="Pfam" id="PF01187">
    <property type="entry name" value="MIF"/>
    <property type="match status" value="1"/>
</dbReference>
<evidence type="ECO:0000256" key="5">
    <source>
        <dbReference type="ARBA" id="ARBA00023235"/>
    </source>
</evidence>
<evidence type="ECO:0000256" key="4">
    <source>
        <dbReference type="ARBA" id="ARBA00022525"/>
    </source>
</evidence>
<keyword evidence="5" id="KW-0413">Isomerase</keyword>
<dbReference type="PANTHER" id="PTHR11954:SF6">
    <property type="entry name" value="MACROPHAGE MIGRATION INHIBITORY FACTOR"/>
    <property type="match status" value="1"/>
</dbReference>
<dbReference type="GO" id="GO:0005125">
    <property type="term" value="F:cytokine activity"/>
    <property type="evidence" value="ECO:0007669"/>
    <property type="project" value="UniProtKB-KW"/>
</dbReference>
<organism evidence="13 14">
    <name type="scientific">Paralvinella palmiformis</name>
    <dbReference type="NCBI Taxonomy" id="53620"/>
    <lineage>
        <taxon>Eukaryota</taxon>
        <taxon>Metazoa</taxon>
        <taxon>Spiralia</taxon>
        <taxon>Lophotrochozoa</taxon>
        <taxon>Annelida</taxon>
        <taxon>Polychaeta</taxon>
        <taxon>Sedentaria</taxon>
        <taxon>Canalipalpata</taxon>
        <taxon>Terebellida</taxon>
        <taxon>Terebelliformia</taxon>
        <taxon>Alvinellidae</taxon>
        <taxon>Paralvinella</taxon>
    </lineage>
</organism>
<comment type="caution">
    <text evidence="13">The sequence shown here is derived from an EMBL/GenBank/DDBJ whole genome shotgun (WGS) entry which is preliminary data.</text>
</comment>
<dbReference type="SUPFAM" id="SSF55331">
    <property type="entry name" value="Tautomerase/MIF"/>
    <property type="match status" value="1"/>
</dbReference>